<sequence>MSLSKSLLEQVRQRAQYCCEYCHYPEILSTAPLSIDHVQPRSLGGTDALDNLALACRRCNERRYNFIKGIDPESGDDDPQQENNS</sequence>
<gene>
    <name evidence="2" type="ORF">IQ260_30150</name>
</gene>
<protein>
    <submittedName>
        <fullName evidence="2">HNH endonuclease</fullName>
    </submittedName>
</protein>
<organism evidence="2 3">
    <name type="scientific">Leptolyngbya cf. ectocarpi LEGE 11479</name>
    <dbReference type="NCBI Taxonomy" id="1828722"/>
    <lineage>
        <taxon>Bacteria</taxon>
        <taxon>Bacillati</taxon>
        <taxon>Cyanobacteriota</taxon>
        <taxon>Cyanophyceae</taxon>
        <taxon>Leptolyngbyales</taxon>
        <taxon>Leptolyngbyaceae</taxon>
        <taxon>Leptolyngbya group</taxon>
        <taxon>Leptolyngbya</taxon>
    </lineage>
</organism>
<dbReference type="AlphaFoldDB" id="A0A929A0P2"/>
<dbReference type="Gene3D" id="1.10.30.50">
    <property type="match status" value="1"/>
</dbReference>
<name>A0A929A0P2_LEPEC</name>
<dbReference type="GO" id="GO:0008270">
    <property type="term" value="F:zinc ion binding"/>
    <property type="evidence" value="ECO:0007669"/>
    <property type="project" value="InterPro"/>
</dbReference>
<keyword evidence="2" id="KW-0378">Hydrolase</keyword>
<proteinExistence type="predicted"/>
<reference evidence="2" key="1">
    <citation type="submission" date="2020-10" db="EMBL/GenBank/DDBJ databases">
        <authorList>
            <person name="Castelo-Branco R."/>
            <person name="Eusebio N."/>
            <person name="Adriana R."/>
            <person name="Vieira A."/>
            <person name="Brugerolle De Fraissinette N."/>
            <person name="Rezende De Castro R."/>
            <person name="Schneider M.P."/>
            <person name="Vasconcelos V."/>
            <person name="Leao P.N."/>
        </authorList>
    </citation>
    <scope>NUCLEOTIDE SEQUENCE</scope>
    <source>
        <strain evidence="2">LEGE 11479</strain>
    </source>
</reference>
<feature type="domain" description="HNH nuclease" evidence="1">
    <location>
        <begin position="6"/>
        <end position="61"/>
    </location>
</feature>
<evidence type="ECO:0000313" key="2">
    <source>
        <dbReference type="EMBL" id="MBE9070902.1"/>
    </source>
</evidence>
<dbReference type="Proteomes" id="UP000615026">
    <property type="component" value="Unassembled WGS sequence"/>
</dbReference>
<dbReference type="Pfam" id="PF01844">
    <property type="entry name" value="HNH"/>
    <property type="match status" value="1"/>
</dbReference>
<comment type="caution">
    <text evidence="2">The sequence shown here is derived from an EMBL/GenBank/DDBJ whole genome shotgun (WGS) entry which is preliminary data.</text>
</comment>
<dbReference type="InterPro" id="IPR052892">
    <property type="entry name" value="NA-targeting_endonuclease"/>
</dbReference>
<evidence type="ECO:0000259" key="1">
    <source>
        <dbReference type="SMART" id="SM00507"/>
    </source>
</evidence>
<dbReference type="PANTHER" id="PTHR33877">
    <property type="entry name" value="SLL1193 PROTEIN"/>
    <property type="match status" value="1"/>
</dbReference>
<dbReference type="CDD" id="cd00085">
    <property type="entry name" value="HNHc"/>
    <property type="match status" value="1"/>
</dbReference>
<evidence type="ECO:0000313" key="3">
    <source>
        <dbReference type="Proteomes" id="UP000615026"/>
    </source>
</evidence>
<dbReference type="GO" id="GO:0003676">
    <property type="term" value="F:nucleic acid binding"/>
    <property type="evidence" value="ECO:0007669"/>
    <property type="project" value="InterPro"/>
</dbReference>
<keyword evidence="2" id="KW-0540">Nuclease</keyword>
<dbReference type="SMART" id="SM00507">
    <property type="entry name" value="HNHc"/>
    <property type="match status" value="1"/>
</dbReference>
<accession>A0A929A0P2</accession>
<dbReference type="RefSeq" id="WP_193996728.1">
    <property type="nucleotide sequence ID" value="NZ_JADEXP010000581.1"/>
</dbReference>
<dbReference type="PANTHER" id="PTHR33877:SF1">
    <property type="entry name" value="TYPE IV METHYL-DIRECTED RESTRICTION ENZYME ECOKMCRA"/>
    <property type="match status" value="1"/>
</dbReference>
<dbReference type="InterPro" id="IPR002711">
    <property type="entry name" value="HNH"/>
</dbReference>
<dbReference type="InterPro" id="IPR003615">
    <property type="entry name" value="HNH_nuc"/>
</dbReference>
<dbReference type="EMBL" id="JADEXP010000581">
    <property type="protein sequence ID" value="MBE9070902.1"/>
    <property type="molecule type" value="Genomic_DNA"/>
</dbReference>
<dbReference type="GO" id="GO:0004519">
    <property type="term" value="F:endonuclease activity"/>
    <property type="evidence" value="ECO:0007669"/>
    <property type="project" value="UniProtKB-KW"/>
</dbReference>
<keyword evidence="3" id="KW-1185">Reference proteome</keyword>
<keyword evidence="2" id="KW-0255">Endonuclease</keyword>